<dbReference type="Pfam" id="PF03646">
    <property type="entry name" value="FlaG"/>
    <property type="match status" value="1"/>
</dbReference>
<evidence type="ECO:0000256" key="1">
    <source>
        <dbReference type="SAM" id="MobiDB-lite"/>
    </source>
</evidence>
<keyword evidence="3" id="KW-1185">Reference proteome</keyword>
<dbReference type="PANTHER" id="PTHR37166">
    <property type="entry name" value="PROTEIN FLAG"/>
    <property type="match status" value="1"/>
</dbReference>
<dbReference type="NCBIfam" id="NF005834">
    <property type="entry name" value="PRK07738.1"/>
    <property type="match status" value="1"/>
</dbReference>
<feature type="compositionally biased region" description="Polar residues" evidence="1">
    <location>
        <begin position="32"/>
        <end position="44"/>
    </location>
</feature>
<dbReference type="RefSeq" id="WP_307340643.1">
    <property type="nucleotide sequence ID" value="NZ_JAUSUQ010000010.1"/>
</dbReference>
<feature type="region of interest" description="Disordered" evidence="1">
    <location>
        <begin position="1"/>
        <end position="45"/>
    </location>
</feature>
<dbReference type="PANTHER" id="PTHR37166:SF1">
    <property type="entry name" value="PROTEIN FLAG"/>
    <property type="match status" value="1"/>
</dbReference>
<evidence type="ECO:0000313" key="3">
    <source>
        <dbReference type="Proteomes" id="UP001232445"/>
    </source>
</evidence>
<dbReference type="Gene3D" id="3.30.160.170">
    <property type="entry name" value="FlaG-like"/>
    <property type="match status" value="1"/>
</dbReference>
<protein>
    <submittedName>
        <fullName evidence="2">Flagellar protein FlaG</fullName>
    </submittedName>
</protein>
<dbReference type="EMBL" id="JAUSUQ010000010">
    <property type="protein sequence ID" value="MDQ0339917.1"/>
    <property type="molecule type" value="Genomic_DNA"/>
</dbReference>
<dbReference type="Proteomes" id="UP001232445">
    <property type="component" value="Unassembled WGS sequence"/>
</dbReference>
<proteinExistence type="predicted"/>
<evidence type="ECO:0000313" key="2">
    <source>
        <dbReference type="EMBL" id="MDQ0339917.1"/>
    </source>
</evidence>
<feature type="compositionally biased region" description="Basic and acidic residues" evidence="1">
    <location>
        <begin position="17"/>
        <end position="30"/>
    </location>
</feature>
<accession>A0ABU0CXD6</accession>
<dbReference type="InterPro" id="IPR005186">
    <property type="entry name" value="FlaG"/>
</dbReference>
<keyword evidence="2" id="KW-0966">Cell projection</keyword>
<keyword evidence="2" id="KW-0282">Flagellum</keyword>
<feature type="compositionally biased region" description="Polar residues" evidence="1">
    <location>
        <begin position="7"/>
        <end position="16"/>
    </location>
</feature>
<name>A0ABU0CXD6_9BACI</name>
<dbReference type="InterPro" id="IPR035924">
    <property type="entry name" value="FlaG-like_sf"/>
</dbReference>
<dbReference type="SUPFAM" id="SSF160214">
    <property type="entry name" value="FlaG-like"/>
    <property type="match status" value="1"/>
</dbReference>
<reference evidence="2 3" key="1">
    <citation type="submission" date="2023-07" db="EMBL/GenBank/DDBJ databases">
        <title>Genomic Encyclopedia of Type Strains, Phase IV (KMG-IV): sequencing the most valuable type-strain genomes for metagenomic binning, comparative biology and taxonomic classification.</title>
        <authorList>
            <person name="Goeker M."/>
        </authorList>
    </citation>
    <scope>NUCLEOTIDE SEQUENCE [LARGE SCALE GENOMIC DNA]</scope>
    <source>
        <strain evidence="2 3">DSM 17740</strain>
    </source>
</reference>
<comment type="caution">
    <text evidence="2">The sequence shown here is derived from an EMBL/GenBank/DDBJ whole genome shotgun (WGS) entry which is preliminary data.</text>
</comment>
<keyword evidence="2" id="KW-0969">Cilium</keyword>
<gene>
    <name evidence="2" type="ORF">J2S00_002712</name>
</gene>
<sequence>MGIEPVASSSLHLTSQRKAESDIRSQHREASQLPTEQRLSSPQLELTKEDLEKRIKGLNEFMQPAYKSLRFELHEELDRYFVRLIDLETQEVIREIPPEKLLDMYASMLEYVGLIVDEKV</sequence>
<organism evidence="2 3">
    <name type="scientific">Caldalkalibacillus uzonensis</name>
    <dbReference type="NCBI Taxonomy" id="353224"/>
    <lineage>
        <taxon>Bacteria</taxon>
        <taxon>Bacillati</taxon>
        <taxon>Bacillota</taxon>
        <taxon>Bacilli</taxon>
        <taxon>Bacillales</taxon>
        <taxon>Bacillaceae</taxon>
        <taxon>Caldalkalibacillus</taxon>
    </lineage>
</organism>